<accession>A0AAV1I861</accession>
<dbReference type="GO" id="GO:0006798">
    <property type="term" value="P:polyphosphate catabolic process"/>
    <property type="evidence" value="ECO:0007669"/>
    <property type="project" value="TreeGrafter"/>
</dbReference>
<dbReference type="InterPro" id="IPR029052">
    <property type="entry name" value="Metallo-depent_PP-like"/>
</dbReference>
<dbReference type="PANTHER" id="PTHR42850">
    <property type="entry name" value="METALLOPHOSPHOESTERASE"/>
    <property type="match status" value="1"/>
</dbReference>
<evidence type="ECO:0000313" key="2">
    <source>
        <dbReference type="EMBL" id="CAK0783227.1"/>
    </source>
</evidence>
<dbReference type="InterPro" id="IPR050126">
    <property type="entry name" value="Ap4A_hydrolase"/>
</dbReference>
<dbReference type="GO" id="GO:0016791">
    <property type="term" value="F:phosphatase activity"/>
    <property type="evidence" value="ECO:0007669"/>
    <property type="project" value="TreeGrafter"/>
</dbReference>
<name>A0AAV1I861_9CHLO</name>
<dbReference type="Gene3D" id="3.60.21.10">
    <property type="match status" value="1"/>
</dbReference>
<dbReference type="GO" id="GO:0000298">
    <property type="term" value="F:endopolyphosphatase activity"/>
    <property type="evidence" value="ECO:0007669"/>
    <property type="project" value="TreeGrafter"/>
</dbReference>
<dbReference type="InterPro" id="IPR004843">
    <property type="entry name" value="Calcineurin-like_PHP"/>
</dbReference>
<dbReference type="EMBL" id="CAUYUE010000008">
    <property type="protein sequence ID" value="CAK0783227.1"/>
    <property type="molecule type" value="Genomic_DNA"/>
</dbReference>
<sequence>MSDSEAPASTTPLGLPLPPIIHATLNLDRPQEQRVIIIGDVHGCPEELELLLAQCQFRQGTDAVVLVGDLVNKGLYHYEVVKLVQEIGAITVRGNHDEIALERYHSWKTTGTLDPKFGGYLQHFTAQDVAYFQNMPFSLSIPSHGVLVVHAGIVPERPLEQQLLSNLLNLRHVDKEDGKWKALPKLPRDAGQPWAHVYTGPKHVVFGHHARRRLQMCKYATGIDTGCVLGDDLTAMMLPSLEEMTQKGLCSPPKEPVTLEACGGQLMSVKAKRVYRKDDADD</sequence>
<proteinExistence type="predicted"/>
<dbReference type="AlphaFoldDB" id="A0AAV1I861"/>
<protein>
    <recommendedName>
        <fullName evidence="1">Calcineurin-like phosphoesterase domain-containing protein</fullName>
    </recommendedName>
</protein>
<dbReference type="GO" id="GO:0005737">
    <property type="term" value="C:cytoplasm"/>
    <property type="evidence" value="ECO:0007669"/>
    <property type="project" value="TreeGrafter"/>
</dbReference>
<feature type="domain" description="Calcineurin-like phosphoesterase" evidence="1">
    <location>
        <begin position="34"/>
        <end position="209"/>
    </location>
</feature>
<comment type="caution">
    <text evidence="2">The sequence shown here is derived from an EMBL/GenBank/DDBJ whole genome shotgun (WGS) entry which is preliminary data.</text>
</comment>
<reference evidence="2 3" key="1">
    <citation type="submission" date="2023-10" db="EMBL/GenBank/DDBJ databases">
        <authorList>
            <person name="Maclean D."/>
            <person name="Macfadyen A."/>
        </authorList>
    </citation>
    <scope>NUCLEOTIDE SEQUENCE [LARGE SCALE GENOMIC DNA]</scope>
</reference>
<dbReference type="PANTHER" id="PTHR42850:SF4">
    <property type="entry name" value="ZINC-DEPENDENT ENDOPOLYPHOSPHATASE"/>
    <property type="match status" value="1"/>
</dbReference>
<gene>
    <name evidence="2" type="ORF">CVIRNUC_006426</name>
</gene>
<dbReference type="Proteomes" id="UP001314263">
    <property type="component" value="Unassembled WGS sequence"/>
</dbReference>
<evidence type="ECO:0000313" key="3">
    <source>
        <dbReference type="Proteomes" id="UP001314263"/>
    </source>
</evidence>
<keyword evidence="3" id="KW-1185">Reference proteome</keyword>
<evidence type="ECO:0000259" key="1">
    <source>
        <dbReference type="Pfam" id="PF00149"/>
    </source>
</evidence>
<dbReference type="SUPFAM" id="SSF56300">
    <property type="entry name" value="Metallo-dependent phosphatases"/>
    <property type="match status" value="1"/>
</dbReference>
<dbReference type="Pfam" id="PF00149">
    <property type="entry name" value="Metallophos"/>
    <property type="match status" value="1"/>
</dbReference>
<organism evidence="2 3">
    <name type="scientific">Coccomyxa viridis</name>
    <dbReference type="NCBI Taxonomy" id="1274662"/>
    <lineage>
        <taxon>Eukaryota</taxon>
        <taxon>Viridiplantae</taxon>
        <taxon>Chlorophyta</taxon>
        <taxon>core chlorophytes</taxon>
        <taxon>Trebouxiophyceae</taxon>
        <taxon>Trebouxiophyceae incertae sedis</taxon>
        <taxon>Coccomyxaceae</taxon>
        <taxon>Coccomyxa</taxon>
    </lineage>
</organism>